<name>A0ABU0XEE7_9MICO</name>
<protein>
    <submittedName>
        <fullName evidence="2">Replication initiation factor domain-containing protein</fullName>
    </submittedName>
</protein>
<sequence length="299" mass="33976">MRFDWYSATIRDDSYAVLHQVASALRATVENGRPRNGYEFGALIRRDDSTLCTILFGGANGDPHLIVSSDDCDEVVPMIRGLWPEDHYATRVDAAEDICEGVGTWDKLLEIMCAVSDPDLDPERVTRRRLKISQAGDWMRDAEDPEHTGRTFYVGSEKSAVRARLYEKGKQLNEIARKQGLPEVHDRNLCRVEVQVRPEKDSRWVAAKGTPEDAYGYADWSRDLLRRLTEANVERVHIRERRESDLERALSWMVKQYGEHLSTLAANLGDRRGPDWDKLGADLLRRVLKARDAGEPAAA</sequence>
<evidence type="ECO:0000313" key="2">
    <source>
        <dbReference type="EMBL" id="MDQ4213307.1"/>
    </source>
</evidence>
<keyword evidence="2" id="KW-0396">Initiation factor</keyword>
<dbReference type="GO" id="GO:0003743">
    <property type="term" value="F:translation initiation factor activity"/>
    <property type="evidence" value="ECO:0007669"/>
    <property type="project" value="UniProtKB-KW"/>
</dbReference>
<accession>A0ABU0XEE7</accession>
<gene>
    <name evidence="2" type="ORF">RBR11_05210</name>
</gene>
<reference evidence="2 3" key="1">
    <citation type="submission" date="2023-08" db="EMBL/GenBank/DDBJ databases">
        <title>Microbacterium sp. nov., isolated from a waste landfill.</title>
        <authorList>
            <person name="Wen W."/>
        </authorList>
    </citation>
    <scope>NUCLEOTIDE SEQUENCE [LARGE SCALE GENOMIC DNA]</scope>
    <source>
        <strain evidence="2 3">ASV81</strain>
    </source>
</reference>
<dbReference type="Pfam" id="PF02486">
    <property type="entry name" value="Rep_trans"/>
    <property type="match status" value="1"/>
</dbReference>
<evidence type="ECO:0000259" key="1">
    <source>
        <dbReference type="Pfam" id="PF02486"/>
    </source>
</evidence>
<dbReference type="Proteomes" id="UP001230289">
    <property type="component" value="Unassembled WGS sequence"/>
</dbReference>
<organism evidence="2 3">
    <name type="scientific">Microbacterium capsulatum</name>
    <dbReference type="NCBI Taxonomy" id="3041921"/>
    <lineage>
        <taxon>Bacteria</taxon>
        <taxon>Bacillati</taxon>
        <taxon>Actinomycetota</taxon>
        <taxon>Actinomycetes</taxon>
        <taxon>Micrococcales</taxon>
        <taxon>Microbacteriaceae</taxon>
        <taxon>Microbacterium</taxon>
    </lineage>
</organism>
<dbReference type="RefSeq" id="WP_308488238.1">
    <property type="nucleotide sequence ID" value="NZ_JAVFCB010000002.1"/>
</dbReference>
<evidence type="ECO:0000313" key="3">
    <source>
        <dbReference type="Proteomes" id="UP001230289"/>
    </source>
</evidence>
<dbReference type="EMBL" id="JAVFCB010000002">
    <property type="protein sequence ID" value="MDQ4213307.1"/>
    <property type="molecule type" value="Genomic_DNA"/>
</dbReference>
<keyword evidence="2" id="KW-0648">Protein biosynthesis</keyword>
<comment type="caution">
    <text evidence="2">The sequence shown here is derived from an EMBL/GenBank/DDBJ whole genome shotgun (WGS) entry which is preliminary data.</text>
</comment>
<keyword evidence="3" id="KW-1185">Reference proteome</keyword>
<dbReference type="InterPro" id="IPR003491">
    <property type="entry name" value="REP-like_C"/>
</dbReference>
<feature type="domain" description="Replication initiation protein-like C-terminal" evidence="1">
    <location>
        <begin position="90"/>
        <end position="209"/>
    </location>
</feature>
<proteinExistence type="predicted"/>